<dbReference type="CDD" id="cd14500">
    <property type="entry name" value="PTP-IVa"/>
    <property type="match status" value="1"/>
</dbReference>
<dbReference type="InterPro" id="IPR000387">
    <property type="entry name" value="Tyr_Pase_dom"/>
</dbReference>
<keyword evidence="7" id="KW-0378">Hydrolase</keyword>
<dbReference type="GO" id="GO:0005769">
    <property type="term" value="C:early endosome"/>
    <property type="evidence" value="ECO:0007669"/>
    <property type="project" value="UniProtKB-SubCell"/>
</dbReference>
<dbReference type="Pfam" id="PF22785">
    <property type="entry name" value="Tc-R-P"/>
    <property type="match status" value="1"/>
</dbReference>
<evidence type="ECO:0000256" key="5">
    <source>
        <dbReference type="ARBA" id="ARBA00022481"/>
    </source>
</evidence>
<evidence type="ECO:0000256" key="4">
    <source>
        <dbReference type="ARBA" id="ARBA00022475"/>
    </source>
</evidence>
<dbReference type="GO" id="GO:0005886">
    <property type="term" value="C:plasma membrane"/>
    <property type="evidence" value="ECO:0007669"/>
    <property type="project" value="UniProtKB-SubCell"/>
</dbReference>
<reference evidence="20 21" key="1">
    <citation type="submission" date="2019-01" db="EMBL/GenBank/DDBJ databases">
        <authorList>
            <person name="Sayadi A."/>
        </authorList>
    </citation>
    <scope>NUCLEOTIDE SEQUENCE [LARGE SCALE GENOMIC DNA]</scope>
</reference>
<evidence type="ECO:0000256" key="11">
    <source>
        <dbReference type="ARBA" id="ARBA00023288"/>
    </source>
</evidence>
<evidence type="ECO:0000256" key="14">
    <source>
        <dbReference type="ARBA" id="ARBA00057132"/>
    </source>
</evidence>
<dbReference type="EC" id="3.1.3.48" evidence="3"/>
<evidence type="ECO:0000256" key="8">
    <source>
        <dbReference type="ARBA" id="ARBA00022912"/>
    </source>
</evidence>
<dbReference type="EMBL" id="CAACVG010003797">
    <property type="protein sequence ID" value="VEN37777.1"/>
    <property type="molecule type" value="Genomic_DNA"/>
</dbReference>
<organism evidence="20 21">
    <name type="scientific">Callosobruchus maculatus</name>
    <name type="common">Southern cowpea weevil</name>
    <name type="synonym">Pulse bruchid</name>
    <dbReference type="NCBI Taxonomy" id="64391"/>
    <lineage>
        <taxon>Eukaryota</taxon>
        <taxon>Metazoa</taxon>
        <taxon>Ecdysozoa</taxon>
        <taxon>Arthropoda</taxon>
        <taxon>Hexapoda</taxon>
        <taxon>Insecta</taxon>
        <taxon>Pterygota</taxon>
        <taxon>Neoptera</taxon>
        <taxon>Endopterygota</taxon>
        <taxon>Coleoptera</taxon>
        <taxon>Polyphaga</taxon>
        <taxon>Cucujiformia</taxon>
        <taxon>Chrysomeloidea</taxon>
        <taxon>Chrysomelidae</taxon>
        <taxon>Bruchinae</taxon>
        <taxon>Bruchini</taxon>
        <taxon>Callosobruchus</taxon>
    </lineage>
</organism>
<accession>A0A653BQA6</accession>
<evidence type="ECO:0000256" key="3">
    <source>
        <dbReference type="ARBA" id="ARBA00013064"/>
    </source>
</evidence>
<dbReference type="OrthoDB" id="5632at2759"/>
<evidence type="ECO:0000256" key="6">
    <source>
        <dbReference type="ARBA" id="ARBA00022753"/>
    </source>
</evidence>
<name>A0A653BQA6_CALMS</name>
<keyword evidence="11" id="KW-0449">Lipoprotein</keyword>
<keyword evidence="5" id="KW-0488">Methylation</keyword>
<evidence type="ECO:0000256" key="2">
    <source>
        <dbReference type="ARBA" id="ARBA00004412"/>
    </source>
</evidence>
<feature type="domain" description="Tyrosine-protein phosphatase" evidence="18">
    <location>
        <begin position="34"/>
        <end position="187"/>
    </location>
</feature>
<evidence type="ECO:0000256" key="1">
    <source>
        <dbReference type="ARBA" id="ARBA00004236"/>
    </source>
</evidence>
<dbReference type="InterPro" id="IPR050561">
    <property type="entry name" value="PTP"/>
</dbReference>
<comment type="subunit">
    <text evidence="15">Interacts with tubulin.</text>
</comment>
<evidence type="ECO:0000259" key="18">
    <source>
        <dbReference type="PROSITE" id="PS50054"/>
    </source>
</evidence>
<dbReference type="GO" id="GO:0009966">
    <property type="term" value="P:regulation of signal transduction"/>
    <property type="evidence" value="ECO:0007669"/>
    <property type="project" value="UniProtKB-ARBA"/>
</dbReference>
<dbReference type="GO" id="GO:0004725">
    <property type="term" value="F:protein tyrosine phosphatase activity"/>
    <property type="evidence" value="ECO:0007669"/>
    <property type="project" value="UniProtKB-EC"/>
</dbReference>
<comment type="catalytic activity">
    <reaction evidence="13">
        <text>O-phospho-L-tyrosyl-[protein] + H2O = L-tyrosyl-[protein] + phosphate</text>
        <dbReference type="Rhea" id="RHEA:10684"/>
        <dbReference type="Rhea" id="RHEA-COMP:10136"/>
        <dbReference type="Rhea" id="RHEA-COMP:20101"/>
        <dbReference type="ChEBI" id="CHEBI:15377"/>
        <dbReference type="ChEBI" id="CHEBI:43474"/>
        <dbReference type="ChEBI" id="CHEBI:46858"/>
        <dbReference type="ChEBI" id="CHEBI:61978"/>
        <dbReference type="EC" id="3.1.3.48"/>
    </reaction>
</comment>
<dbReference type="AlphaFoldDB" id="A0A653BQA6"/>
<evidence type="ECO:0000313" key="21">
    <source>
        <dbReference type="Proteomes" id="UP000410492"/>
    </source>
</evidence>
<keyword evidence="4" id="KW-1003">Cell membrane</keyword>
<evidence type="ECO:0000256" key="16">
    <source>
        <dbReference type="ARBA" id="ARBA00069015"/>
    </source>
</evidence>
<dbReference type="SUPFAM" id="SSF52799">
    <property type="entry name" value="(Phosphotyrosine protein) phosphatases II"/>
    <property type="match status" value="1"/>
</dbReference>
<dbReference type="InterPro" id="IPR020422">
    <property type="entry name" value="TYR_PHOSPHATASE_DUAL_dom"/>
</dbReference>
<evidence type="ECO:0000256" key="9">
    <source>
        <dbReference type="ARBA" id="ARBA00023136"/>
    </source>
</evidence>
<keyword evidence="21" id="KW-1185">Reference proteome</keyword>
<keyword evidence="10" id="KW-1015">Disulfide bond</keyword>
<evidence type="ECO:0000256" key="15">
    <source>
        <dbReference type="ARBA" id="ARBA00064590"/>
    </source>
</evidence>
<feature type="domain" description="Tyrosine specific protein phosphatases" evidence="19">
    <location>
        <begin position="108"/>
        <end position="174"/>
    </location>
</feature>
<sequence length="195" mass="22365">MAKRKVFIENLLKTHFSPIENALFQQHHLEMAEDFSEVCYKGFKFLITRNPTDHTMESYINELKRYNTKVVIRVCDPTYDVRPLKNAGIKVFDLTIPDGASPPDRVLAMFFEIVRKQYESNPDSCIAVHCVSGLGRAPVMIATALIELGFPYEDAVTMIRQKRRGAINAKQLDFLSKYKPRHRLADGKKKSCVIQ</sequence>
<comment type="subcellular location">
    <subcellularLocation>
        <location evidence="1">Cell membrane</location>
    </subcellularLocation>
    <subcellularLocation>
        <location evidence="2">Early endosome</location>
    </subcellularLocation>
</comment>
<proteinExistence type="predicted"/>
<evidence type="ECO:0000256" key="17">
    <source>
        <dbReference type="ARBA" id="ARBA00082375"/>
    </source>
</evidence>
<dbReference type="InterPro" id="IPR029021">
    <property type="entry name" value="Prot-tyrosine_phosphatase-like"/>
</dbReference>
<protein>
    <recommendedName>
        <fullName evidence="16">Protein tyrosine phosphatase type IVA 3</fullName>
        <ecNumber evidence="3">3.1.3.48</ecNumber>
    </recommendedName>
    <alternativeName>
        <fullName evidence="17">Protein-tyrosine phosphatase 4a3</fullName>
    </alternativeName>
</protein>
<evidence type="ECO:0000256" key="10">
    <source>
        <dbReference type="ARBA" id="ARBA00023157"/>
    </source>
</evidence>
<keyword evidence="6" id="KW-0967">Endosome</keyword>
<dbReference type="PROSITE" id="PS50054">
    <property type="entry name" value="TYR_PHOSPHATASE_DUAL"/>
    <property type="match status" value="1"/>
</dbReference>
<dbReference type="GO" id="GO:0043542">
    <property type="term" value="P:endothelial cell migration"/>
    <property type="evidence" value="ECO:0007669"/>
    <property type="project" value="UniProtKB-ARBA"/>
</dbReference>
<comment type="function">
    <text evidence="14">Protein tyrosine phosphatase which stimulates progression from G1 into S phase during mitosis. Enhances cell proliferation, cell motility and invasive activity, and promotes cancer metastasis. May be involved in the progression of cardiac hypertrophy by inhibiting intracellular calcium mobilization in response to angiotensin II.</text>
</comment>
<dbReference type="Proteomes" id="UP000410492">
    <property type="component" value="Unassembled WGS sequence"/>
</dbReference>
<keyword evidence="9" id="KW-0472">Membrane</keyword>
<keyword evidence="12" id="KW-0636">Prenylation</keyword>
<evidence type="ECO:0000256" key="12">
    <source>
        <dbReference type="ARBA" id="ARBA00023289"/>
    </source>
</evidence>
<dbReference type="PROSITE" id="PS50056">
    <property type="entry name" value="TYR_PHOSPHATASE_2"/>
    <property type="match status" value="1"/>
</dbReference>
<evidence type="ECO:0000256" key="7">
    <source>
        <dbReference type="ARBA" id="ARBA00022801"/>
    </source>
</evidence>
<evidence type="ECO:0000259" key="19">
    <source>
        <dbReference type="PROSITE" id="PS50056"/>
    </source>
</evidence>
<evidence type="ECO:0000313" key="20">
    <source>
        <dbReference type="EMBL" id="VEN37777.1"/>
    </source>
</evidence>
<gene>
    <name evidence="20" type="ORF">CALMAC_LOCUS2908</name>
</gene>
<dbReference type="PANTHER" id="PTHR23339">
    <property type="entry name" value="TYROSINE SPECIFIC PROTEIN PHOSPHATASE AND DUAL SPECIFICITY PROTEIN PHOSPHATASE"/>
    <property type="match status" value="1"/>
</dbReference>
<dbReference type="Gene3D" id="3.90.190.10">
    <property type="entry name" value="Protein tyrosine phosphatase superfamily"/>
    <property type="match status" value="1"/>
</dbReference>
<evidence type="ECO:0000256" key="13">
    <source>
        <dbReference type="ARBA" id="ARBA00051722"/>
    </source>
</evidence>
<keyword evidence="8" id="KW-0904">Protein phosphatase</keyword>
<dbReference type="FunFam" id="3.90.190.10:FF:000105">
    <property type="entry name" value="Protein tyrosine phosphatase type IVA 3"/>
    <property type="match status" value="1"/>
</dbReference>